<keyword evidence="4 10" id="KW-0441">Lipid A biosynthesis</keyword>
<dbReference type="InterPro" id="IPR029052">
    <property type="entry name" value="Metallo-depent_PP-like"/>
</dbReference>
<dbReference type="EC" id="3.6.1.54" evidence="10"/>
<feature type="binding site" evidence="10">
    <location>
        <position position="62"/>
    </location>
    <ligand>
        <name>Mn(2+)</name>
        <dbReference type="ChEBI" id="CHEBI:29035"/>
        <label>1</label>
    </ligand>
</feature>
<evidence type="ECO:0000313" key="13">
    <source>
        <dbReference type="Proteomes" id="UP000430120"/>
    </source>
</evidence>
<feature type="binding site" evidence="10">
    <location>
        <position position="33"/>
    </location>
    <ligand>
        <name>Mn(2+)</name>
        <dbReference type="ChEBI" id="CHEBI:29035"/>
        <label>1</label>
    </ligand>
</feature>
<evidence type="ECO:0000256" key="8">
    <source>
        <dbReference type="ARBA" id="ARBA00023136"/>
    </source>
</evidence>
<comment type="function">
    <text evidence="10">Hydrolyzes the pyrophosphate bond of UDP-2,3-diacylglucosamine to yield 2,3-diacylglucosamine 1-phosphate (lipid X) and UMP by catalyzing the attack of water at the alpha-P atom. Involved in the biosynthesis of lipid A, a phosphorylated glycolipid that anchors the lipopolysaccharide to the outer membrane of the cell.</text>
</comment>
<feature type="binding site" evidence="10">
    <location>
        <position position="31"/>
    </location>
    <ligand>
        <name>Mn(2+)</name>
        <dbReference type="ChEBI" id="CHEBI:29035"/>
        <label>1</label>
    </ligand>
</feature>
<accession>A0A643FF19</accession>
<comment type="catalytic activity">
    <reaction evidence="10">
        <text>UDP-2-N,3-O-bis[(3R)-3-hydroxytetradecanoyl]-alpha-D-glucosamine + H2O = 2-N,3-O-bis[(3R)-3-hydroxytetradecanoyl]-alpha-D-glucosaminyl 1-phosphate + UMP + 2 H(+)</text>
        <dbReference type="Rhea" id="RHEA:25213"/>
        <dbReference type="ChEBI" id="CHEBI:15377"/>
        <dbReference type="ChEBI" id="CHEBI:15378"/>
        <dbReference type="ChEBI" id="CHEBI:57865"/>
        <dbReference type="ChEBI" id="CHEBI:57957"/>
        <dbReference type="ChEBI" id="CHEBI:78847"/>
        <dbReference type="EC" id="3.6.1.54"/>
    </reaction>
</comment>
<feature type="binding site" evidence="10">
    <location>
        <position position="182"/>
    </location>
    <ligand>
        <name>substrate</name>
    </ligand>
</feature>
<evidence type="ECO:0000256" key="6">
    <source>
        <dbReference type="ARBA" id="ARBA00022801"/>
    </source>
</evidence>
<name>A0A643FF19_IDEDE</name>
<evidence type="ECO:0000313" key="12">
    <source>
        <dbReference type="EMBL" id="KAB0584078.1"/>
    </source>
</evidence>
<comment type="caution">
    <text evidence="10">Lacks conserved residue(s) required for the propagation of feature annotation.</text>
</comment>
<dbReference type="CDD" id="cd07398">
    <property type="entry name" value="MPP_YbbF-LpxH"/>
    <property type="match status" value="1"/>
</dbReference>
<reference evidence="12 13" key="1">
    <citation type="submission" date="2019-09" db="EMBL/GenBank/DDBJ databases">
        <title>Draft genome sequences of 48 bacterial type strains from the CCUG.</title>
        <authorList>
            <person name="Tunovic T."/>
            <person name="Pineiro-Iglesias B."/>
            <person name="Unosson C."/>
            <person name="Inganas E."/>
            <person name="Ohlen M."/>
            <person name="Cardew S."/>
            <person name="Jensie-Markopoulos S."/>
            <person name="Salva-Serra F."/>
            <person name="Jaen-Luchoro D."/>
            <person name="Karlsson R."/>
            <person name="Svensson-Stadler L."/>
            <person name="Chun J."/>
            <person name="Moore E."/>
        </authorList>
    </citation>
    <scope>NUCLEOTIDE SEQUENCE [LARGE SCALE GENOMIC DNA]</scope>
    <source>
        <strain evidence="12 13">CCUG 30977</strain>
    </source>
</reference>
<comment type="caution">
    <text evidence="12">The sequence shown here is derived from an EMBL/GenBank/DDBJ whole genome shotgun (WGS) entry which is preliminary data.</text>
</comment>
<keyword evidence="2 10" id="KW-0444">Lipid biosynthesis</keyword>
<sequence>MSRLPEAVEAFPRCAELRLPADWRQVAFISDLHLSEDLPRTTAAFERLLETVQADALFILGDLFEYWVGDDMLALPFEARCAQALRVATRRLPIHVLRGNRDFLLGERFFAETGCRDLPDPTVLRAAWGDSLLVTHGDALCIADTAYQQFRAQVRQPAWQAALLARPLEERVALARQMRAASRDGGRAPESYADADAQLCSQWLAAAGAPLMIHGHTHRPGRDSLPGGAVREVLCDWELDQAQPRADMLFWSAEGVRRESLIPL</sequence>
<feature type="binding site" evidence="10">
    <location>
        <position position="216"/>
    </location>
    <ligand>
        <name>Mn(2+)</name>
        <dbReference type="ChEBI" id="CHEBI:29035"/>
        <label>2</label>
    </ligand>
</feature>
<evidence type="ECO:0000256" key="7">
    <source>
        <dbReference type="ARBA" id="ARBA00023098"/>
    </source>
</evidence>
<comment type="similarity">
    <text evidence="10">Belongs to the LpxH family.</text>
</comment>
<dbReference type="Proteomes" id="UP000430120">
    <property type="component" value="Unassembled WGS sequence"/>
</dbReference>
<dbReference type="UniPathway" id="UPA00359">
    <property type="reaction ID" value="UER00480"/>
</dbReference>
<keyword evidence="7 10" id="KW-0443">Lipid metabolism</keyword>
<evidence type="ECO:0000259" key="11">
    <source>
        <dbReference type="Pfam" id="PF00149"/>
    </source>
</evidence>
<feature type="binding site" evidence="10">
    <location>
        <begin position="100"/>
        <end position="101"/>
    </location>
    <ligand>
        <name>substrate</name>
    </ligand>
</feature>
<evidence type="ECO:0000256" key="10">
    <source>
        <dbReference type="HAMAP-Rule" id="MF_00575"/>
    </source>
</evidence>
<feature type="binding site" evidence="10">
    <location>
        <position position="144"/>
    </location>
    <ligand>
        <name>substrate</name>
    </ligand>
</feature>
<gene>
    <name evidence="10" type="primary">lpxH</name>
    <name evidence="12" type="ORF">F7Q92_05055</name>
</gene>
<dbReference type="PANTHER" id="PTHR34990">
    <property type="entry name" value="UDP-2,3-DIACYLGLUCOSAMINE HYDROLASE-RELATED"/>
    <property type="match status" value="1"/>
</dbReference>
<protein>
    <recommendedName>
        <fullName evidence="10">UDP-2,3-diacylglucosamine hydrolase</fullName>
        <ecNumber evidence="10">3.6.1.54</ecNumber>
    </recommendedName>
    <alternativeName>
        <fullName evidence="10">UDP-2,3-diacylglucosamine diphosphatase</fullName>
    </alternativeName>
</protein>
<keyword evidence="13" id="KW-1185">Reference proteome</keyword>
<comment type="subcellular location">
    <subcellularLocation>
        <location evidence="10">Cell inner membrane</location>
        <topology evidence="10">Peripheral membrane protein</topology>
        <orientation evidence="10">Cytoplasmic side</orientation>
    </subcellularLocation>
</comment>
<evidence type="ECO:0000256" key="1">
    <source>
        <dbReference type="ARBA" id="ARBA00022475"/>
    </source>
</evidence>
<dbReference type="GO" id="GO:0005737">
    <property type="term" value="C:cytoplasm"/>
    <property type="evidence" value="ECO:0007669"/>
    <property type="project" value="InterPro"/>
</dbReference>
<dbReference type="Pfam" id="PF00149">
    <property type="entry name" value="Metallophos"/>
    <property type="match status" value="1"/>
</dbReference>
<dbReference type="NCBIfam" id="TIGR01854">
    <property type="entry name" value="lipid_A_lpxH"/>
    <property type="match status" value="1"/>
</dbReference>
<keyword evidence="9 10" id="KW-0464">Manganese</keyword>
<feature type="binding site" evidence="10">
    <location>
        <position position="216"/>
    </location>
    <ligand>
        <name>substrate</name>
    </ligand>
</feature>
<feature type="binding site" evidence="10">
    <location>
        <position position="100"/>
    </location>
    <ligand>
        <name>Mn(2+)</name>
        <dbReference type="ChEBI" id="CHEBI:29035"/>
        <label>2</label>
    </ligand>
</feature>
<keyword evidence="3 10" id="KW-0997">Cell inner membrane</keyword>
<dbReference type="InterPro" id="IPR004843">
    <property type="entry name" value="Calcineurin-like_PHP"/>
</dbReference>
<proteinExistence type="inferred from homology"/>
<evidence type="ECO:0000256" key="5">
    <source>
        <dbReference type="ARBA" id="ARBA00022723"/>
    </source>
</evidence>
<evidence type="ECO:0000256" key="4">
    <source>
        <dbReference type="ARBA" id="ARBA00022556"/>
    </source>
</evidence>
<evidence type="ECO:0000256" key="3">
    <source>
        <dbReference type="ARBA" id="ARBA00022519"/>
    </source>
</evidence>
<feature type="binding site" evidence="10">
    <location>
        <position position="62"/>
    </location>
    <ligand>
        <name>Mn(2+)</name>
        <dbReference type="ChEBI" id="CHEBI:29035"/>
        <label>2</label>
    </ligand>
</feature>
<evidence type="ECO:0000256" key="2">
    <source>
        <dbReference type="ARBA" id="ARBA00022516"/>
    </source>
</evidence>
<dbReference type="InterPro" id="IPR010138">
    <property type="entry name" value="UDP-diacylglucosamine_Hdrlase"/>
</dbReference>
<dbReference type="PANTHER" id="PTHR34990:SF1">
    <property type="entry name" value="UDP-2,3-DIACYLGLUCOSAMINE HYDROLASE"/>
    <property type="match status" value="1"/>
</dbReference>
<dbReference type="GO" id="GO:0019897">
    <property type="term" value="C:extrinsic component of plasma membrane"/>
    <property type="evidence" value="ECO:0007669"/>
    <property type="project" value="UniProtKB-UniRule"/>
</dbReference>
<feature type="domain" description="Calcineurin-like phosphoesterase" evidence="11">
    <location>
        <begin position="26"/>
        <end position="220"/>
    </location>
</feature>
<keyword evidence="8 10" id="KW-0472">Membrane</keyword>
<dbReference type="InterPro" id="IPR043461">
    <property type="entry name" value="LpxH-like"/>
</dbReference>
<keyword evidence="1 10" id="KW-1003">Cell membrane</keyword>
<comment type="cofactor">
    <cofactor evidence="10">
        <name>Mn(2+)</name>
        <dbReference type="ChEBI" id="CHEBI:29035"/>
    </cofactor>
    <text evidence="10">Binds 2 Mn(2+) ions per subunit in a binuclear metal center.</text>
</comment>
<dbReference type="AlphaFoldDB" id="A0A643FF19"/>
<comment type="pathway">
    <text evidence="10">Glycolipid biosynthesis; lipid IV(A) biosynthesis; lipid IV(A) from (3R)-3-hydroxytetradecanoyl-[acyl-carrier-protein] and UDP-N-acetyl-alpha-D-glucosamine: step 4/6.</text>
</comment>
<dbReference type="GO" id="GO:0030145">
    <property type="term" value="F:manganese ion binding"/>
    <property type="evidence" value="ECO:0007669"/>
    <property type="project" value="UniProtKB-UniRule"/>
</dbReference>
<feature type="binding site" evidence="10">
    <location>
        <position position="136"/>
    </location>
    <ligand>
        <name>Mn(2+)</name>
        <dbReference type="ChEBI" id="CHEBI:29035"/>
        <label>2</label>
    </ligand>
</feature>
<organism evidence="12 13">
    <name type="scientific">Ideonella dechloratans</name>
    <dbReference type="NCBI Taxonomy" id="36863"/>
    <lineage>
        <taxon>Bacteria</taxon>
        <taxon>Pseudomonadati</taxon>
        <taxon>Pseudomonadota</taxon>
        <taxon>Betaproteobacteria</taxon>
        <taxon>Burkholderiales</taxon>
        <taxon>Sphaerotilaceae</taxon>
        <taxon>Ideonella</taxon>
    </lineage>
</organism>
<keyword evidence="6 10" id="KW-0378">Hydrolase</keyword>
<dbReference type="OrthoDB" id="9783283at2"/>
<keyword evidence="5 10" id="KW-0479">Metal-binding</keyword>
<evidence type="ECO:0000256" key="9">
    <source>
        <dbReference type="ARBA" id="ARBA00023211"/>
    </source>
</evidence>
<dbReference type="SUPFAM" id="SSF56300">
    <property type="entry name" value="Metallo-dependent phosphatases"/>
    <property type="match status" value="1"/>
</dbReference>
<dbReference type="GO" id="GO:0008758">
    <property type="term" value="F:UDP-2,3-diacylglucosamine hydrolase activity"/>
    <property type="evidence" value="ECO:0007669"/>
    <property type="project" value="UniProtKB-UniRule"/>
</dbReference>
<dbReference type="Gene3D" id="3.60.21.10">
    <property type="match status" value="1"/>
</dbReference>
<dbReference type="NCBIfam" id="NF003743">
    <property type="entry name" value="PRK05340.1"/>
    <property type="match status" value="1"/>
</dbReference>
<dbReference type="HAMAP" id="MF_00575">
    <property type="entry name" value="LpxH"/>
    <property type="match status" value="1"/>
</dbReference>
<dbReference type="GO" id="GO:0009245">
    <property type="term" value="P:lipid A biosynthetic process"/>
    <property type="evidence" value="ECO:0007669"/>
    <property type="project" value="UniProtKB-UniRule"/>
</dbReference>
<feature type="binding site" evidence="10">
    <location>
        <position position="218"/>
    </location>
    <ligand>
        <name>Mn(2+)</name>
        <dbReference type="ChEBI" id="CHEBI:29035"/>
        <label>1</label>
    </ligand>
</feature>
<dbReference type="EMBL" id="VZPB01000008">
    <property type="protein sequence ID" value="KAB0584078.1"/>
    <property type="molecule type" value="Genomic_DNA"/>
</dbReference>